<dbReference type="EMBL" id="VMNF01000007">
    <property type="protein sequence ID" value="TXC05404.1"/>
    <property type="molecule type" value="Genomic_DNA"/>
</dbReference>
<dbReference type="Proteomes" id="UP000321331">
    <property type="component" value="Unassembled WGS sequence"/>
</dbReference>
<reference evidence="2 3" key="1">
    <citation type="submission" date="2019-07" db="EMBL/GenBank/DDBJ databases">
        <title>The First High-Quality Draft Genome Sequence of the Causal Agent of the Current Panama Disease Epidemic.</title>
        <authorList>
            <person name="Warmington R.J."/>
            <person name="Kay W."/>
            <person name="Jeffries A."/>
            <person name="Bebber D."/>
            <person name="Moore K."/>
            <person name="Studholme D.J."/>
        </authorList>
    </citation>
    <scope>NUCLEOTIDE SEQUENCE [LARGE SCALE GENOMIC DNA]</scope>
    <source>
        <strain evidence="2 3">TR4</strain>
    </source>
</reference>
<feature type="region of interest" description="Disordered" evidence="1">
    <location>
        <begin position="245"/>
        <end position="278"/>
    </location>
</feature>
<feature type="compositionally biased region" description="Polar residues" evidence="1">
    <location>
        <begin position="265"/>
        <end position="278"/>
    </location>
</feature>
<evidence type="ECO:0000313" key="2">
    <source>
        <dbReference type="EMBL" id="TXC05404.1"/>
    </source>
</evidence>
<evidence type="ECO:0000256" key="1">
    <source>
        <dbReference type="SAM" id="MobiDB-lite"/>
    </source>
</evidence>
<accession>A0A5C6T4Y0</accession>
<sequence>MADSHAPSLGQDHGLDMKGSYSAPNNAALLASEAEEQQQNGNLGEKKRNKLGYHRTSVACASGISPTSMTPPEAGNQHPTSWIITAPEHSPTSSSNLSTPWHTYATGSPMSAQFSPFTSVNHSPSGWPPVNSEPVPQGDMDMAWGQFAPPTRSMSYGGEPLSSGHPSQYSLMAPGRQFERRPSALSDAYTTSMSGMVPGFDDSSMNTVVPFPPNAVPATNYAAWNQTQAYPGYTYVKNQETYGDDWSHERRGQDQQLQGDSGQQVINNATMNAYQTQR</sequence>
<comment type="caution">
    <text evidence="2">The sequence shown here is derived from an EMBL/GenBank/DDBJ whole genome shotgun (WGS) entry which is preliminary data.</text>
</comment>
<organism evidence="2 3">
    <name type="scientific">Fusarium oxysporum f. sp. cubense</name>
    <dbReference type="NCBI Taxonomy" id="61366"/>
    <lineage>
        <taxon>Eukaryota</taxon>
        <taxon>Fungi</taxon>
        <taxon>Dikarya</taxon>
        <taxon>Ascomycota</taxon>
        <taxon>Pezizomycotina</taxon>
        <taxon>Sordariomycetes</taxon>
        <taxon>Hypocreomycetidae</taxon>
        <taxon>Hypocreales</taxon>
        <taxon>Nectriaceae</taxon>
        <taxon>Fusarium</taxon>
        <taxon>Fusarium oxysporum species complex</taxon>
    </lineage>
</organism>
<protein>
    <submittedName>
        <fullName evidence="2">Uncharacterized protein</fullName>
    </submittedName>
</protein>
<feature type="compositionally biased region" description="Low complexity" evidence="1">
    <location>
        <begin position="22"/>
        <end position="40"/>
    </location>
</feature>
<feature type="region of interest" description="Disordered" evidence="1">
    <location>
        <begin position="1"/>
        <end position="50"/>
    </location>
</feature>
<gene>
    <name evidence="2" type="ORF">FocTR4_00001186</name>
</gene>
<evidence type="ECO:0000313" key="3">
    <source>
        <dbReference type="Proteomes" id="UP000321331"/>
    </source>
</evidence>
<name>A0A5C6T4Y0_FUSOC</name>
<feature type="compositionally biased region" description="Low complexity" evidence="1">
    <location>
        <begin position="254"/>
        <end position="264"/>
    </location>
</feature>
<dbReference type="AlphaFoldDB" id="A0A5C6T4Y0"/>
<proteinExistence type="predicted"/>